<accession>A0A9C9EL61</accession>
<reference evidence="1" key="1">
    <citation type="journal article" date="2020" name="mSystems">
        <title>Genome- and Community-Level Interaction Insights into Carbon Utilization and Element Cycling Functions of Hydrothermarchaeota in Hydrothermal Sediment.</title>
        <authorList>
            <person name="Zhou Z."/>
            <person name="Liu Y."/>
            <person name="Xu W."/>
            <person name="Pan J."/>
            <person name="Luo Z.H."/>
            <person name="Li M."/>
        </authorList>
    </citation>
    <scope>NUCLEOTIDE SEQUENCE</scope>
    <source>
        <strain evidence="1">HyVt-388</strain>
    </source>
</reference>
<name>A0A9C9EL61_UNCW3</name>
<dbReference type="Proteomes" id="UP000885826">
    <property type="component" value="Unassembled WGS sequence"/>
</dbReference>
<proteinExistence type="predicted"/>
<gene>
    <name evidence="1" type="ORF">ENI34_03250</name>
</gene>
<organism evidence="1 2">
    <name type="scientific">candidate division WOR-3 bacterium</name>
    <dbReference type="NCBI Taxonomy" id="2052148"/>
    <lineage>
        <taxon>Bacteria</taxon>
        <taxon>Bacteria division WOR-3</taxon>
    </lineage>
</organism>
<protein>
    <submittedName>
        <fullName evidence="1">Uncharacterized protein</fullName>
    </submittedName>
</protein>
<evidence type="ECO:0000313" key="1">
    <source>
        <dbReference type="EMBL" id="HEC78143.1"/>
    </source>
</evidence>
<evidence type="ECO:0000313" key="2">
    <source>
        <dbReference type="Proteomes" id="UP000885826"/>
    </source>
</evidence>
<comment type="caution">
    <text evidence="1">The sequence shown here is derived from an EMBL/GenBank/DDBJ whole genome shotgun (WGS) entry which is preliminary data.</text>
</comment>
<dbReference type="AlphaFoldDB" id="A0A9C9EL61"/>
<dbReference type="EMBL" id="DRIG01000035">
    <property type="protein sequence ID" value="HEC78143.1"/>
    <property type="molecule type" value="Genomic_DNA"/>
</dbReference>
<sequence>MKPKFFYISVIPFLLFTGILHSLEFPLEFHGRAWLGKYLNSDTIRYNMDASIQLYCTVIQHKNLSMYLQYRDDLDMAKQTGGVSLDPRYAHYYIISGFDYSLTDYFFSFDFTHDCIHDIDYEVEGTPVFNCFRLQFANMDFHQRNRRFTARRFLWGIGLGFYPHWQYHGWDINAGADYKYDVTIETLFKIFKKTDWGINIVPRFKIIKGDSIYYHEHLIQFHTYYTNGTSRIGLELSYNIWNNNPIKAPDKLWLLAIYVGF</sequence>